<evidence type="ECO:0000256" key="2">
    <source>
        <dbReference type="RuleBase" id="RU000363"/>
    </source>
</evidence>
<organism evidence="4 5">
    <name type="scientific">Ancylostoma ceylanicum</name>
    <dbReference type="NCBI Taxonomy" id="53326"/>
    <lineage>
        <taxon>Eukaryota</taxon>
        <taxon>Metazoa</taxon>
        <taxon>Ecdysozoa</taxon>
        <taxon>Nematoda</taxon>
        <taxon>Chromadorea</taxon>
        <taxon>Rhabditida</taxon>
        <taxon>Rhabditina</taxon>
        <taxon>Rhabditomorpha</taxon>
        <taxon>Strongyloidea</taxon>
        <taxon>Ancylostomatidae</taxon>
        <taxon>Ancylostomatinae</taxon>
        <taxon>Ancylostoma</taxon>
    </lineage>
</organism>
<dbReference type="PRINTS" id="PR00080">
    <property type="entry name" value="SDRFAMILY"/>
</dbReference>
<keyword evidence="3" id="KW-0472">Membrane</keyword>
<keyword evidence="3" id="KW-1133">Transmembrane helix</keyword>
<comment type="caution">
    <text evidence="4">The sequence shown here is derived from an EMBL/GenBank/DDBJ whole genome shotgun (WGS) entry which is preliminary data.</text>
</comment>
<comment type="similarity">
    <text evidence="2">Belongs to the short-chain dehydrogenases/reductases (SDR) family.</text>
</comment>
<protein>
    <recommendedName>
        <fullName evidence="6">Oxidoreductase, short chain dehydrogenase/reductase family protein</fullName>
    </recommendedName>
</protein>
<dbReference type="SUPFAM" id="SSF51735">
    <property type="entry name" value="NAD(P)-binding Rossmann-fold domains"/>
    <property type="match status" value="1"/>
</dbReference>
<keyword evidence="3" id="KW-0812">Transmembrane</keyword>
<dbReference type="STRING" id="53326.A0A016SQY1"/>
<proteinExistence type="inferred from homology"/>
<dbReference type="OrthoDB" id="191139at2759"/>
<evidence type="ECO:0000256" key="1">
    <source>
        <dbReference type="ARBA" id="ARBA00023002"/>
    </source>
</evidence>
<gene>
    <name evidence="4" type="primary">Acey_s0190.g1263</name>
    <name evidence="4" type="ORF">Y032_0190g1263</name>
</gene>
<dbReference type="PRINTS" id="PR00081">
    <property type="entry name" value="GDHRDH"/>
</dbReference>
<dbReference type="GO" id="GO:0016491">
    <property type="term" value="F:oxidoreductase activity"/>
    <property type="evidence" value="ECO:0007669"/>
    <property type="project" value="UniProtKB-KW"/>
</dbReference>
<accession>A0A016SQY1</accession>
<reference evidence="5" key="1">
    <citation type="journal article" date="2015" name="Nat. Genet.">
        <title>The genome and transcriptome of the zoonotic hookworm Ancylostoma ceylanicum identify infection-specific gene families.</title>
        <authorList>
            <person name="Schwarz E.M."/>
            <person name="Hu Y."/>
            <person name="Antoshechkin I."/>
            <person name="Miller M.M."/>
            <person name="Sternberg P.W."/>
            <person name="Aroian R.V."/>
        </authorList>
    </citation>
    <scope>NUCLEOTIDE SEQUENCE</scope>
    <source>
        <strain evidence="5">HY135</strain>
    </source>
</reference>
<evidence type="ECO:0000313" key="4">
    <source>
        <dbReference type="EMBL" id="EYB92787.1"/>
    </source>
</evidence>
<dbReference type="PANTHER" id="PTHR43157:SF31">
    <property type="entry name" value="PHOSPHATIDYLINOSITOL-GLYCAN BIOSYNTHESIS CLASS F PROTEIN"/>
    <property type="match status" value="1"/>
</dbReference>
<dbReference type="Gene3D" id="3.40.50.720">
    <property type="entry name" value="NAD(P)-binding Rossmann-like Domain"/>
    <property type="match status" value="1"/>
</dbReference>
<evidence type="ECO:0008006" key="6">
    <source>
        <dbReference type="Google" id="ProtNLM"/>
    </source>
</evidence>
<dbReference type="EMBL" id="JARK01001526">
    <property type="protein sequence ID" value="EYB92787.1"/>
    <property type="molecule type" value="Genomic_DNA"/>
</dbReference>
<dbReference type="AlphaFoldDB" id="A0A016SQY1"/>
<dbReference type="PANTHER" id="PTHR43157">
    <property type="entry name" value="PHOSPHATIDYLINOSITOL-GLYCAN BIOSYNTHESIS CLASS F PROTEIN-RELATED"/>
    <property type="match status" value="1"/>
</dbReference>
<sequence length="346" mass="38910">MPPLRHSFRVAGAVAAVIRPQPLVDLFSGEPKTTLTVSPLMCHTEEAGLYYAAIAVIIVTSLFYCRKYIRGLRYEEDVRADGKIIAITGANSGIGQAVTAELNRRGATVYMLVRDKQRGLDSIKRLEEEGCDPKRLILRYMDLANLESLRKFAKNFIKEVPQLDVLICNAGVLCVPTFTKTVDGFEKTWQCNFLGHFLLCELLLPLVSKSSDGRIINISSMLYEYADSVSLDVVNNPERYGGMMAYNRSKMAQVMYTRHLAKIIEKQRLSVSAMVCHPGNVDSNILKESGFQWVRIVFSSSLDFGAVFPIRPRPLTRSLGKQLATLKNYTRGKFFAKRSRFSCLEE</sequence>
<dbReference type="InterPro" id="IPR036291">
    <property type="entry name" value="NAD(P)-bd_dom_sf"/>
</dbReference>
<evidence type="ECO:0000256" key="3">
    <source>
        <dbReference type="SAM" id="Phobius"/>
    </source>
</evidence>
<name>A0A016SQY1_9BILA</name>
<dbReference type="InterPro" id="IPR002347">
    <property type="entry name" value="SDR_fam"/>
</dbReference>
<keyword evidence="1" id="KW-0560">Oxidoreductase</keyword>
<evidence type="ECO:0000313" key="5">
    <source>
        <dbReference type="Proteomes" id="UP000024635"/>
    </source>
</evidence>
<feature type="transmembrane region" description="Helical" evidence="3">
    <location>
        <begin position="48"/>
        <end position="65"/>
    </location>
</feature>
<dbReference type="Pfam" id="PF00106">
    <property type="entry name" value="adh_short"/>
    <property type="match status" value="1"/>
</dbReference>
<keyword evidence="5" id="KW-1185">Reference proteome</keyword>
<dbReference type="Proteomes" id="UP000024635">
    <property type="component" value="Unassembled WGS sequence"/>
</dbReference>